<organism evidence="1 4">
    <name type="scientific">Ogataea haglerorum</name>
    <dbReference type="NCBI Taxonomy" id="1937702"/>
    <lineage>
        <taxon>Eukaryota</taxon>
        <taxon>Fungi</taxon>
        <taxon>Dikarya</taxon>
        <taxon>Ascomycota</taxon>
        <taxon>Saccharomycotina</taxon>
        <taxon>Pichiomycetes</taxon>
        <taxon>Pichiales</taxon>
        <taxon>Pichiaceae</taxon>
        <taxon>Ogataea</taxon>
    </lineage>
</organism>
<keyword evidence="3" id="KW-1185">Reference proteome</keyword>
<evidence type="ECO:0000313" key="4">
    <source>
        <dbReference type="Proteomes" id="UP000738402"/>
    </source>
</evidence>
<evidence type="ECO:0000313" key="1">
    <source>
        <dbReference type="EMBL" id="KAG7726852.1"/>
    </source>
</evidence>
<name>A0AAN6D547_9ASCO</name>
<evidence type="ECO:0000313" key="3">
    <source>
        <dbReference type="Proteomes" id="UP000697297"/>
    </source>
</evidence>
<dbReference type="EMBL" id="JAHLUH010000008">
    <property type="protein sequence ID" value="KAG7726852.1"/>
    <property type="molecule type" value="Genomic_DNA"/>
</dbReference>
<comment type="caution">
    <text evidence="1">The sequence shown here is derived from an EMBL/GenBank/DDBJ whole genome shotgun (WGS) entry which is preliminary data.</text>
</comment>
<reference evidence="1 3" key="1">
    <citation type="journal article" date="2021" name="G3 (Bethesda)">
        <title>Genomic diversity, chromosomal rearrangements, and interspecies hybridization in the ogataea polymorpha species complex.</title>
        <authorList>
            <person name="Hanson S.J."/>
            <person name="Cinneide E.O."/>
            <person name="Salzberg L.I."/>
            <person name="Wolfe K.H."/>
            <person name="McGowan J."/>
            <person name="Fitzpatrick D.A."/>
            <person name="Matlin K."/>
        </authorList>
    </citation>
    <scope>NUCLEOTIDE SEQUENCE</scope>
    <source>
        <strain evidence="2">81-436-3</strain>
        <strain evidence="1">83-405-1</strain>
    </source>
</reference>
<accession>A0AAN6D547</accession>
<dbReference type="AlphaFoldDB" id="A0AAN6D547"/>
<protein>
    <submittedName>
        <fullName evidence="1">Uncharacterized protein</fullName>
    </submittedName>
</protein>
<proteinExistence type="predicted"/>
<dbReference type="Proteomes" id="UP000697297">
    <property type="component" value="Unassembled WGS sequence"/>
</dbReference>
<dbReference type="EMBL" id="JAHLUN010000010">
    <property type="protein sequence ID" value="KAG7763681.1"/>
    <property type="molecule type" value="Genomic_DNA"/>
</dbReference>
<dbReference type="Proteomes" id="UP000738402">
    <property type="component" value="Unassembled WGS sequence"/>
</dbReference>
<sequence length="138" mass="15857">MSDKWKSLLGSEFEPVLLQRVGLDIKNSTKVILKDCEIYNFYDDGVSFVIISNKIDSIDFFFRNKSFRPCQLALPYDLDSEFSGRRLLEVLGEPLEKGGGTSANINIWLRWKNLQVELDDKSWETAKDALVKSITIFN</sequence>
<gene>
    <name evidence="1" type="ORF">KL933_003135</name>
    <name evidence="2" type="ORF">KL946_003782</name>
</gene>
<evidence type="ECO:0000313" key="2">
    <source>
        <dbReference type="EMBL" id="KAG7763681.1"/>
    </source>
</evidence>